<feature type="signal peptide" evidence="2">
    <location>
        <begin position="1"/>
        <end position="31"/>
    </location>
</feature>
<dbReference type="PANTHER" id="PTHR43308:SF5">
    <property type="entry name" value="S-LAYER PROTEIN _ PEPTIDOGLYCAN ENDO-BETA-N-ACETYLGLUCOSAMINIDASE"/>
    <property type="match status" value="1"/>
</dbReference>
<gene>
    <name evidence="4" type="ORF">AUO94_03870</name>
</gene>
<reference evidence="4" key="1">
    <citation type="submission" date="2016-01" db="EMBL/GenBank/DDBJ databases">
        <title>Complete genome of Planococcus kocurri type strain.</title>
        <authorList>
            <person name="See-Too W.S."/>
        </authorList>
    </citation>
    <scope>NUCLEOTIDE SEQUENCE [LARGE SCALE GENOMIC DNA]</scope>
    <source>
        <strain evidence="4">ATCC 43650</strain>
    </source>
</reference>
<evidence type="ECO:0000256" key="1">
    <source>
        <dbReference type="ARBA" id="ARBA00022729"/>
    </source>
</evidence>
<keyword evidence="1 2" id="KW-0732">Signal</keyword>
<organism evidence="4 5">
    <name type="scientific">Planococcus kocurii</name>
    <dbReference type="NCBI Taxonomy" id="1374"/>
    <lineage>
        <taxon>Bacteria</taxon>
        <taxon>Bacillati</taxon>
        <taxon>Bacillota</taxon>
        <taxon>Bacilli</taxon>
        <taxon>Bacillales</taxon>
        <taxon>Caryophanaceae</taxon>
        <taxon>Planococcus</taxon>
    </lineage>
</organism>
<dbReference type="InterPro" id="IPR001119">
    <property type="entry name" value="SLH_dom"/>
</dbReference>
<dbReference type="InterPro" id="IPR051465">
    <property type="entry name" value="Cell_Envelope_Struct_Comp"/>
</dbReference>
<feature type="chain" id="PRO_5046339602" description="SLH domain-containing protein" evidence="2">
    <location>
        <begin position="32"/>
        <end position="816"/>
    </location>
</feature>
<feature type="domain" description="SLH" evidence="3">
    <location>
        <begin position="92"/>
        <end position="155"/>
    </location>
</feature>
<evidence type="ECO:0000313" key="5">
    <source>
        <dbReference type="Proteomes" id="UP000065533"/>
    </source>
</evidence>
<dbReference type="Pfam" id="PF00395">
    <property type="entry name" value="SLH"/>
    <property type="match status" value="2"/>
</dbReference>
<accession>A0ABN4JUD9</accession>
<dbReference type="PROSITE" id="PS51272">
    <property type="entry name" value="SLH"/>
    <property type="match status" value="1"/>
</dbReference>
<dbReference type="Gene3D" id="2.60.40.1220">
    <property type="match status" value="1"/>
</dbReference>
<dbReference type="PANTHER" id="PTHR43308">
    <property type="entry name" value="OUTER MEMBRANE PROTEIN ALPHA-RELATED"/>
    <property type="match status" value="1"/>
</dbReference>
<evidence type="ECO:0000259" key="3">
    <source>
        <dbReference type="PROSITE" id="PS51272"/>
    </source>
</evidence>
<evidence type="ECO:0000313" key="4">
    <source>
        <dbReference type="EMBL" id="ALS77837.1"/>
    </source>
</evidence>
<dbReference type="InterPro" id="IPR032812">
    <property type="entry name" value="SbsA_Ig"/>
</dbReference>
<name>A0ABN4JUD9_9BACL</name>
<dbReference type="Pfam" id="PF13205">
    <property type="entry name" value="Big_5"/>
    <property type="match status" value="1"/>
</dbReference>
<dbReference type="InterPro" id="IPR014755">
    <property type="entry name" value="Cu-Rt/internalin_Ig-like"/>
</dbReference>
<dbReference type="EMBL" id="CP013661">
    <property type="protein sequence ID" value="ALS77837.1"/>
    <property type="molecule type" value="Genomic_DNA"/>
</dbReference>
<keyword evidence="5" id="KW-1185">Reference proteome</keyword>
<protein>
    <recommendedName>
        <fullName evidence="3">SLH domain-containing protein</fullName>
    </recommendedName>
</protein>
<dbReference type="RefSeq" id="WP_058384508.1">
    <property type="nucleotide sequence ID" value="NZ_CP013661.2"/>
</dbReference>
<proteinExistence type="predicted"/>
<evidence type="ECO:0000256" key="2">
    <source>
        <dbReference type="SAM" id="SignalP"/>
    </source>
</evidence>
<sequence>MAYQPKNYKKFVATAATATLVATAIAPAAFADQASTSAFTDVGDRYTDAVDYVVSGGIAIGITPTQFGVSASITRGDAAIMIATAAGLMNEKAPASGFSDVPKRGAVAVNSLKEAGIINGVSATKFGWDQTITRGQAAFMLAQAYDLKDGDVSKLNFTDVGSKHRFATEVASLVENKITDGETATKFGIESSIKRGDFAIFLHRLHELTKAPMAPTVSSVTGLNTNQVQVNFNTTLNADDKVAGDATEVANYKLGSATPTKAELSTDKRSVVLTFAASVEGKDQVLVVEPTATNVKDTDGKWVNTEKFSGVFTYTDTVKPVITSTVYENGKITLTFSEDLGTNPTVIRVNGEPVTGTTTGNKVVISKSLNASQTATLYVAGAKDTSKAANEMVIYNGSVTAPSADMEKPRVTSVQVVDQKTAKVTLSEDIVEDNVSVKLQQGGTQTTATLVRDTTDTTGKTYLLNVGELFPAGSTATSQTFTLYAEAGVMTDLAANKNEFYSTSVTFAKDLTAPTLSSTRVSAENEKLEFTFNEKLVVAGSDSQITIRNSQGVNFTAVDAESMLKTDDASTYLVDFKSTTAALDAGTYTVTFPAGFFTDVQGNKSAAVSSTITVPGTPAAVDNKKPTASVVTTGTNEFTVSYSEEVAANGISLSSYRLDGQALPAGTDIYFTGTDKMTAVIKLPAGSVNIGNQTAGTPAVLTVLNTTDKAGNVIVTANSEVTIKDNTPAKITSVQTAGDVVVVTFDEVISIPNVDANSVFDVKVGSTEANAGNLVVVDGNETQVRFTLDTAPTGTVSATVKAGQTELVDRNGVLVK</sequence>
<dbReference type="Proteomes" id="UP000065533">
    <property type="component" value="Chromosome"/>
</dbReference>